<dbReference type="InParanoid" id="A0A066VT39"/>
<protein>
    <submittedName>
        <fullName evidence="2">Uncharacterized protein</fullName>
    </submittedName>
</protein>
<evidence type="ECO:0000313" key="3">
    <source>
        <dbReference type="Proteomes" id="UP000027361"/>
    </source>
</evidence>
<keyword evidence="3" id="KW-1185">Reference proteome</keyword>
<dbReference type="Proteomes" id="UP000027361">
    <property type="component" value="Unassembled WGS sequence"/>
</dbReference>
<dbReference type="AlphaFoldDB" id="A0A066VT39"/>
<dbReference type="GeneID" id="25264709"/>
<dbReference type="RefSeq" id="XP_013242386.1">
    <property type="nucleotide sequence ID" value="XM_013386932.1"/>
</dbReference>
<dbReference type="EMBL" id="JMSN01000061">
    <property type="protein sequence ID" value="KDN43433.1"/>
    <property type="molecule type" value="Genomic_DNA"/>
</dbReference>
<comment type="caution">
    <text evidence="2">The sequence shown here is derived from an EMBL/GenBank/DDBJ whole genome shotgun (WGS) entry which is preliminary data.</text>
</comment>
<evidence type="ECO:0000256" key="1">
    <source>
        <dbReference type="SAM" id="MobiDB-lite"/>
    </source>
</evidence>
<dbReference type="HOGENOM" id="CLU_1732764_0_0_1"/>
<feature type="region of interest" description="Disordered" evidence="1">
    <location>
        <begin position="44"/>
        <end position="122"/>
    </location>
</feature>
<sequence>MSETKGTSGEAAPNNSAFANDGSFMEQFKRIQAEKLKAAGAFPPVASANASPTLQPAASSTPSQGSPLLASSPLTSGKKADGKMDAVERRKAMEERIRNRGKRKAENTGDEMEAQVKQARDAKEERYLQEVRRAEMKSLKDAGSGVRSLVK</sequence>
<feature type="compositionally biased region" description="Polar residues" evidence="1">
    <location>
        <begin position="48"/>
        <end position="66"/>
    </location>
</feature>
<feature type="compositionally biased region" description="Polar residues" evidence="1">
    <location>
        <begin position="1"/>
        <end position="18"/>
    </location>
</feature>
<name>A0A066VT39_TILAU</name>
<feature type="compositionally biased region" description="Basic and acidic residues" evidence="1">
    <location>
        <begin position="78"/>
        <end position="98"/>
    </location>
</feature>
<evidence type="ECO:0000313" key="2">
    <source>
        <dbReference type="EMBL" id="KDN43433.1"/>
    </source>
</evidence>
<proteinExistence type="predicted"/>
<organism evidence="2 3">
    <name type="scientific">Tilletiaria anomala (strain ATCC 24038 / CBS 436.72 / UBC 951)</name>
    <dbReference type="NCBI Taxonomy" id="1037660"/>
    <lineage>
        <taxon>Eukaryota</taxon>
        <taxon>Fungi</taxon>
        <taxon>Dikarya</taxon>
        <taxon>Basidiomycota</taxon>
        <taxon>Ustilaginomycotina</taxon>
        <taxon>Exobasidiomycetes</taxon>
        <taxon>Georgefischeriales</taxon>
        <taxon>Tilletiariaceae</taxon>
        <taxon>Tilletiaria</taxon>
    </lineage>
</organism>
<accession>A0A066VT39</accession>
<dbReference type="OrthoDB" id="5544050at2759"/>
<reference evidence="2 3" key="1">
    <citation type="submission" date="2014-05" db="EMBL/GenBank/DDBJ databases">
        <title>Draft genome sequence of a rare smut relative, Tilletiaria anomala UBC 951.</title>
        <authorList>
            <consortium name="DOE Joint Genome Institute"/>
            <person name="Toome M."/>
            <person name="Kuo A."/>
            <person name="Henrissat B."/>
            <person name="Lipzen A."/>
            <person name="Tritt A."/>
            <person name="Yoshinaga Y."/>
            <person name="Zane M."/>
            <person name="Barry K."/>
            <person name="Grigoriev I.V."/>
            <person name="Spatafora J.W."/>
            <person name="Aimea M.C."/>
        </authorList>
    </citation>
    <scope>NUCLEOTIDE SEQUENCE [LARGE SCALE GENOMIC DNA]</scope>
    <source>
        <strain evidence="2 3">UBC 951</strain>
    </source>
</reference>
<feature type="region of interest" description="Disordered" evidence="1">
    <location>
        <begin position="1"/>
        <end position="21"/>
    </location>
</feature>
<gene>
    <name evidence="2" type="ORF">K437DRAFT_257493</name>
</gene>